<proteinExistence type="predicted"/>
<dbReference type="AlphaFoldDB" id="B0BZ29"/>
<sequence>MACDCLDPLRSHHWADLLERNIHVRSQVVPVFIYPGLWFWRVMGMSCTHDIDFESYTDIIRR</sequence>
<evidence type="ECO:0000313" key="1">
    <source>
        <dbReference type="EMBL" id="ABW28329.1"/>
    </source>
</evidence>
<name>B0BZ29_ACAM1</name>
<accession>B0BZ29</accession>
<evidence type="ECO:0000313" key="2">
    <source>
        <dbReference type="Proteomes" id="UP000000268"/>
    </source>
</evidence>
<reference evidence="1 2" key="1">
    <citation type="journal article" date="2008" name="Proc. Natl. Acad. Sci. U.S.A.">
        <title>Niche adaptation and genome expansion in the chlorophyll d-producing cyanobacterium Acaryochloris marina.</title>
        <authorList>
            <person name="Swingley W.D."/>
            <person name="Chen M."/>
            <person name="Cheung P.C."/>
            <person name="Conrad A.L."/>
            <person name="Dejesa L.C."/>
            <person name="Hao J."/>
            <person name="Honchak B.M."/>
            <person name="Karbach L.E."/>
            <person name="Kurdoglu A."/>
            <person name="Lahiri S."/>
            <person name="Mastrian S.D."/>
            <person name="Miyashita H."/>
            <person name="Page L."/>
            <person name="Ramakrishna P."/>
            <person name="Satoh S."/>
            <person name="Sattley W.M."/>
            <person name="Shimada Y."/>
            <person name="Taylor H.L."/>
            <person name="Tomo T."/>
            <person name="Tsuchiya T."/>
            <person name="Wang Z.T."/>
            <person name="Raymond J."/>
            <person name="Mimuro M."/>
            <person name="Blankenship R.E."/>
            <person name="Touchman J.W."/>
        </authorList>
    </citation>
    <scope>NUCLEOTIDE SEQUENCE [LARGE SCALE GENOMIC DNA]</scope>
    <source>
        <strain evidence="2">MBIC 11017</strain>
    </source>
</reference>
<protein>
    <submittedName>
        <fullName evidence="1">Uncharacterized protein</fullName>
    </submittedName>
</protein>
<keyword evidence="2" id="KW-1185">Reference proteome</keyword>
<gene>
    <name evidence="1" type="ordered locus">AM1_3335</name>
</gene>
<dbReference type="STRING" id="329726.AM1_3335"/>
<dbReference type="KEGG" id="amr:AM1_3335"/>
<dbReference type="EMBL" id="CP000828">
    <property type="protein sequence ID" value="ABW28329.1"/>
    <property type="molecule type" value="Genomic_DNA"/>
</dbReference>
<organism evidence="1 2">
    <name type="scientific">Acaryochloris marina (strain MBIC 11017)</name>
    <dbReference type="NCBI Taxonomy" id="329726"/>
    <lineage>
        <taxon>Bacteria</taxon>
        <taxon>Bacillati</taxon>
        <taxon>Cyanobacteriota</taxon>
        <taxon>Cyanophyceae</taxon>
        <taxon>Acaryochloridales</taxon>
        <taxon>Acaryochloridaceae</taxon>
        <taxon>Acaryochloris</taxon>
    </lineage>
</organism>
<dbReference type="Proteomes" id="UP000000268">
    <property type="component" value="Chromosome"/>
</dbReference>
<dbReference type="HOGENOM" id="CLU_2893481_0_0_3"/>